<sequence length="319" mass="36013">MDSREVAIVGRVMCIAGVSLRGSSQLGFEHLGMTTVFKCFAELRSATGHQVMSEGAIQLKVDTFGRQANLLVQVFRDMPGQLDMILGWPDTRRILDQPGKGQFGGFSKNLYSSMQEARRTAEKEDTVDLSRLEKPFSTMFPKEVLFMSSTMPGGNDVKKPKLECPCGYMSESEYEKVRRGDACIEAMKACKEIPHFTCDCGNRFTGKSIWLAHRKICHGDKKPFVCPVRGCFFDAVTICQAIEHARYHREWDAKRTTQVGEILLCSTVGNTISQNAELQSKNPLLKIHELMYGTHLEPEQLFALKRLFLKYEDLFGTEE</sequence>
<dbReference type="GO" id="GO:0008270">
    <property type="term" value="F:zinc ion binding"/>
    <property type="evidence" value="ECO:0007669"/>
    <property type="project" value="UniProtKB-KW"/>
</dbReference>
<feature type="domain" description="C2H2-type" evidence="2">
    <location>
        <begin position="188"/>
        <end position="223"/>
    </location>
</feature>
<name>A0A9X6NMB2_HYPEX</name>
<dbReference type="PROSITE" id="PS50157">
    <property type="entry name" value="ZINC_FINGER_C2H2_2"/>
    <property type="match status" value="1"/>
</dbReference>
<evidence type="ECO:0000313" key="3">
    <source>
        <dbReference type="EMBL" id="OWA55528.1"/>
    </source>
</evidence>
<keyword evidence="1" id="KW-0862">Zinc</keyword>
<dbReference type="Proteomes" id="UP000192578">
    <property type="component" value="Unassembled WGS sequence"/>
</dbReference>
<proteinExistence type="predicted"/>
<feature type="non-terminal residue" evidence="3">
    <location>
        <position position="319"/>
    </location>
</feature>
<evidence type="ECO:0000256" key="1">
    <source>
        <dbReference type="PROSITE-ProRule" id="PRU00042"/>
    </source>
</evidence>
<keyword evidence="1" id="KW-0863">Zinc-finger</keyword>
<protein>
    <recommendedName>
        <fullName evidence="2">C2H2-type domain-containing protein</fullName>
    </recommendedName>
</protein>
<evidence type="ECO:0000313" key="4">
    <source>
        <dbReference type="Proteomes" id="UP000192578"/>
    </source>
</evidence>
<keyword evidence="1" id="KW-0479">Metal-binding</keyword>
<evidence type="ECO:0000259" key="2">
    <source>
        <dbReference type="PROSITE" id="PS50157"/>
    </source>
</evidence>
<keyword evidence="4" id="KW-1185">Reference proteome</keyword>
<accession>A0A9X6NMB2</accession>
<reference evidence="4" key="1">
    <citation type="submission" date="2017-01" db="EMBL/GenBank/DDBJ databases">
        <title>Comparative genomics of anhydrobiosis in the tardigrade Hypsibius dujardini.</title>
        <authorList>
            <person name="Yoshida Y."/>
            <person name="Koutsovoulos G."/>
            <person name="Laetsch D."/>
            <person name="Stevens L."/>
            <person name="Kumar S."/>
            <person name="Horikawa D."/>
            <person name="Ishino K."/>
            <person name="Komine S."/>
            <person name="Tomita M."/>
            <person name="Blaxter M."/>
            <person name="Arakawa K."/>
        </authorList>
    </citation>
    <scope>NUCLEOTIDE SEQUENCE [LARGE SCALE GENOMIC DNA]</scope>
    <source>
        <strain evidence="4">Z151</strain>
    </source>
</reference>
<dbReference type="EMBL" id="MTYJ01000913">
    <property type="protein sequence ID" value="OWA55528.1"/>
    <property type="molecule type" value="Genomic_DNA"/>
</dbReference>
<gene>
    <name evidence="3" type="ORF">BV898_19912</name>
</gene>
<dbReference type="AlphaFoldDB" id="A0A9X6NMB2"/>
<comment type="caution">
    <text evidence="3">The sequence shown here is derived from an EMBL/GenBank/DDBJ whole genome shotgun (WGS) entry which is preliminary data.</text>
</comment>
<organism evidence="3 4">
    <name type="scientific">Hypsibius exemplaris</name>
    <name type="common">Freshwater tardigrade</name>
    <dbReference type="NCBI Taxonomy" id="2072580"/>
    <lineage>
        <taxon>Eukaryota</taxon>
        <taxon>Metazoa</taxon>
        <taxon>Ecdysozoa</taxon>
        <taxon>Tardigrada</taxon>
        <taxon>Eutardigrada</taxon>
        <taxon>Parachela</taxon>
        <taxon>Hypsibioidea</taxon>
        <taxon>Hypsibiidae</taxon>
        <taxon>Hypsibius</taxon>
    </lineage>
</organism>
<dbReference type="InterPro" id="IPR013087">
    <property type="entry name" value="Znf_C2H2_type"/>
</dbReference>